<evidence type="ECO:0000313" key="1">
    <source>
        <dbReference type="EMBL" id="PIZ86748.1"/>
    </source>
</evidence>
<proteinExistence type="predicted"/>
<name>A0A2J0MEV8_9BACT</name>
<dbReference type="Proteomes" id="UP000228547">
    <property type="component" value="Unassembled WGS sequence"/>
</dbReference>
<dbReference type="AlphaFoldDB" id="A0A2J0MEV8"/>
<reference evidence="2" key="1">
    <citation type="submission" date="2017-09" db="EMBL/GenBank/DDBJ databases">
        <title>Depth-based differentiation of microbial function through sediment-hosted aquifers and enrichment of novel symbionts in the deep terrestrial subsurface.</title>
        <authorList>
            <person name="Probst A.J."/>
            <person name="Ladd B."/>
            <person name="Jarett J.K."/>
            <person name="Geller-Mcgrath D.E."/>
            <person name="Sieber C.M.K."/>
            <person name="Emerson J.B."/>
            <person name="Anantharaman K."/>
            <person name="Thomas B.C."/>
            <person name="Malmstrom R."/>
            <person name="Stieglmeier M."/>
            <person name="Klingl A."/>
            <person name="Woyke T."/>
            <person name="Ryan C.M."/>
            <person name="Banfield J.F."/>
        </authorList>
    </citation>
    <scope>NUCLEOTIDE SEQUENCE [LARGE SCALE GENOMIC DNA]</scope>
</reference>
<evidence type="ECO:0000313" key="2">
    <source>
        <dbReference type="Proteomes" id="UP000228547"/>
    </source>
</evidence>
<organism evidence="1 2">
    <name type="scientific">Candidatus Nomurabacteria bacterium CG_4_10_14_0_2_um_filter_30_12</name>
    <dbReference type="NCBI Taxonomy" id="1974727"/>
    <lineage>
        <taxon>Bacteria</taxon>
        <taxon>Candidatus Nomuraibacteriota</taxon>
    </lineage>
</organism>
<protein>
    <submittedName>
        <fullName evidence="1">Uncharacterized protein</fullName>
    </submittedName>
</protein>
<accession>A0A2J0MEV8</accession>
<comment type="caution">
    <text evidence="1">The sequence shown here is derived from an EMBL/GenBank/DDBJ whole genome shotgun (WGS) entry which is preliminary data.</text>
</comment>
<dbReference type="EMBL" id="PFOY01000049">
    <property type="protein sequence ID" value="PIZ86748.1"/>
    <property type="molecule type" value="Genomic_DNA"/>
</dbReference>
<gene>
    <name evidence="1" type="ORF">COX93_03310</name>
</gene>
<sequence length="558" mass="65246">MKETEIKKCNKCNESFEIDQDEFSFYEKMKVPVPNICPDCRFKIRALWRNETTLYSGQKCVFCNKSIITMYNPKSSYIISCRDCYNGDGWDPKSYAIDYNKSKTFLEQLKELFVRVPKLNLYATLSSGPIINSDYISNAGGAKNCYFLFNGGSAEETLYSRGVRDCRELCDAYFGVNIEQCYETVNVNQSNKIDYGQNIVGCVDSYFIYNCSNLVNCFGCVNLRNKSNYWFNEKISKEEYEKRINEFKGNYKIREKYIKEFLNFKKQFPHKENNNLKTIDSTGDYLFECKNIKDSFEVTKGENCKYIFSGKKIKDSMGIIGFGFQSELLLECVSTGYSSKIIASYCIDQSSEVSYSMSCYHNNKNLFGCDSIKNSQYCILNKQYSKEEYEELKEYIIKELTEQGIYGLMMPPELSLFAYNETIAQDNMPLTKKEALAQGFRWEDNIQMTMGKETLLPENIPDHIKDVKDEITKEVLKCISCERNYKITEQELLFYRKMILPIPRKCFYCRHKDRVIRRGPFKFFVRKCSNCNKDVNTNLTEEVAPILYCEKCYQQEVI</sequence>